<evidence type="ECO:0000256" key="6">
    <source>
        <dbReference type="ARBA" id="ARBA00030388"/>
    </source>
</evidence>
<dbReference type="Pfam" id="PF06769">
    <property type="entry name" value="YoeB_toxin"/>
    <property type="match status" value="1"/>
</dbReference>
<dbReference type="PANTHER" id="PTHR38039:SF1">
    <property type="entry name" value="TOXIN YOEB"/>
    <property type="match status" value="1"/>
</dbReference>
<protein>
    <recommendedName>
        <fullName evidence="6">Putative mRNA interferase YoeB</fullName>
    </recommendedName>
</protein>
<proteinExistence type="inferred from homology"/>
<evidence type="ECO:0000256" key="3">
    <source>
        <dbReference type="ARBA" id="ARBA00022722"/>
    </source>
</evidence>
<comment type="similarity">
    <text evidence="1">Belongs to the YoeB family.</text>
</comment>
<dbReference type="InterPro" id="IPR035093">
    <property type="entry name" value="RelE/ParE_toxin_dom_sf"/>
</dbReference>
<dbReference type="InterPro" id="IPR009614">
    <property type="entry name" value="YoeB_toxin"/>
</dbReference>
<keyword evidence="3" id="KW-0540">Nuclease</keyword>
<dbReference type="RefSeq" id="WP_328984725.1">
    <property type="nucleotide sequence ID" value="NZ_CP121472.1"/>
</dbReference>
<keyword evidence="8" id="KW-1185">Reference proteome</keyword>
<dbReference type="Gene3D" id="3.30.2310.20">
    <property type="entry name" value="RelE-like"/>
    <property type="match status" value="1"/>
</dbReference>
<evidence type="ECO:0000256" key="1">
    <source>
        <dbReference type="ARBA" id="ARBA00008172"/>
    </source>
</evidence>
<organism evidence="7 8">
    <name type="scientific">Thiorhodovibrio winogradskyi</name>
    <dbReference type="NCBI Taxonomy" id="77007"/>
    <lineage>
        <taxon>Bacteria</taxon>
        <taxon>Pseudomonadati</taxon>
        <taxon>Pseudomonadota</taxon>
        <taxon>Gammaproteobacteria</taxon>
        <taxon>Chromatiales</taxon>
        <taxon>Chromatiaceae</taxon>
        <taxon>Thiorhodovibrio</taxon>
    </lineage>
</organism>
<evidence type="ECO:0000313" key="7">
    <source>
        <dbReference type="EMBL" id="WPL18979.1"/>
    </source>
</evidence>
<accession>A0ABZ0SEE0</accession>
<reference evidence="7 8" key="1">
    <citation type="journal article" date="2023" name="Microorganisms">
        <title>Thiorhodovibrio frisius and Trv. litoralis spp. nov., Two Novel Members from a Clade of Fastidious Purple Sulfur Bacteria That Exhibit Unique Red-Shifted Light-Harvesting Capabilities.</title>
        <authorList>
            <person name="Methner A."/>
            <person name="Kuzyk S.B."/>
            <person name="Petersen J."/>
            <person name="Bauer S."/>
            <person name="Brinkmann H."/>
            <person name="Sichau K."/>
            <person name="Wanner G."/>
            <person name="Wolf J."/>
            <person name="Neumann-Schaal M."/>
            <person name="Henke P."/>
            <person name="Tank M."/>
            <person name="Sproer C."/>
            <person name="Bunk B."/>
            <person name="Overmann J."/>
        </authorList>
    </citation>
    <scope>NUCLEOTIDE SEQUENCE [LARGE SCALE GENOMIC DNA]</scope>
    <source>
        <strain evidence="7 8">DSM 6702</strain>
    </source>
</reference>
<evidence type="ECO:0000313" key="8">
    <source>
        <dbReference type="Proteomes" id="UP001432180"/>
    </source>
</evidence>
<dbReference type="SUPFAM" id="SSF143011">
    <property type="entry name" value="RelE-like"/>
    <property type="match status" value="1"/>
</dbReference>
<dbReference type="EMBL" id="CP121472">
    <property type="protein sequence ID" value="WPL18979.1"/>
    <property type="molecule type" value="Genomic_DNA"/>
</dbReference>
<evidence type="ECO:0000256" key="4">
    <source>
        <dbReference type="ARBA" id="ARBA00022759"/>
    </source>
</evidence>
<evidence type="ECO:0000256" key="2">
    <source>
        <dbReference type="ARBA" id="ARBA00022649"/>
    </source>
</evidence>
<evidence type="ECO:0000256" key="5">
    <source>
        <dbReference type="ARBA" id="ARBA00022801"/>
    </source>
</evidence>
<keyword evidence="2" id="KW-1277">Toxin-antitoxin system</keyword>
<dbReference type="GO" id="GO:0016787">
    <property type="term" value="F:hydrolase activity"/>
    <property type="evidence" value="ECO:0007669"/>
    <property type="project" value="UniProtKB-KW"/>
</dbReference>
<name>A0ABZ0SEE0_9GAMM</name>
<dbReference type="NCBIfam" id="TIGR02116">
    <property type="entry name" value="toxin_Txe_YoeB"/>
    <property type="match status" value="1"/>
</dbReference>
<dbReference type="PANTHER" id="PTHR38039">
    <property type="entry name" value="TOXIN YOEB"/>
    <property type="match status" value="1"/>
</dbReference>
<sequence>MYSIRYHKKTKQDKAKLQAAGLAANACSLIAVIKQNPYTNPPPYEKLVGNLGGLYSRRINITHRLVYSVDDSKKEVKILSMWSHYGD</sequence>
<keyword evidence="4" id="KW-0255">Endonuclease</keyword>
<keyword evidence="5 7" id="KW-0378">Hydrolase</keyword>
<gene>
    <name evidence="7" type="primary">relK_2</name>
    <name evidence="7" type="ORF">Thiowin_04081</name>
</gene>
<dbReference type="Proteomes" id="UP001432180">
    <property type="component" value="Chromosome"/>
</dbReference>